<dbReference type="HOGENOM" id="CLU_172007_0_0_1"/>
<evidence type="ECO:0000313" key="3">
    <source>
        <dbReference type="Proteomes" id="UP000001593"/>
    </source>
</evidence>
<dbReference type="PANTHER" id="PTHR43651:SF3">
    <property type="entry name" value="1,4-ALPHA-GLUCAN-BRANCHING ENZYME"/>
    <property type="match status" value="1"/>
</dbReference>
<dbReference type="FunFam" id="2.60.40.1180:FF:000003">
    <property type="entry name" value="1,4-alpha-glucan-branching enzyme, chloroplastic/amyloplastic"/>
    <property type="match status" value="1"/>
</dbReference>
<dbReference type="PANTHER" id="PTHR43651">
    <property type="entry name" value="1,4-ALPHA-GLUCAN-BRANCHING ENZYME"/>
    <property type="match status" value="1"/>
</dbReference>
<feature type="domain" description="Alpha-amylase/branching enzyme C-terminal all beta" evidence="1">
    <location>
        <begin position="2"/>
        <end position="82"/>
    </location>
</feature>
<dbReference type="Gene3D" id="2.60.40.1180">
    <property type="entry name" value="Golgi alpha-mannosidase II"/>
    <property type="match status" value="1"/>
</dbReference>
<dbReference type="Pfam" id="PF02806">
    <property type="entry name" value="Alpha-amylase_C"/>
    <property type="match status" value="1"/>
</dbReference>
<dbReference type="PhylomeDB" id="A7TA40"/>
<dbReference type="AlphaFoldDB" id="A7TA40"/>
<name>A7TA40_NEMVE</name>
<dbReference type="InParanoid" id="A7TA40"/>
<reference evidence="2 3" key="1">
    <citation type="journal article" date="2007" name="Science">
        <title>Sea anemone genome reveals ancestral eumetazoan gene repertoire and genomic organization.</title>
        <authorList>
            <person name="Putnam N.H."/>
            <person name="Srivastava M."/>
            <person name="Hellsten U."/>
            <person name="Dirks B."/>
            <person name="Chapman J."/>
            <person name="Salamov A."/>
            <person name="Terry A."/>
            <person name="Shapiro H."/>
            <person name="Lindquist E."/>
            <person name="Kapitonov V.V."/>
            <person name="Jurka J."/>
            <person name="Genikhovich G."/>
            <person name="Grigoriev I.V."/>
            <person name="Lucas S.M."/>
            <person name="Steele R.E."/>
            <person name="Finnerty J.R."/>
            <person name="Technau U."/>
            <person name="Martindale M.Q."/>
            <person name="Rokhsar D.S."/>
        </authorList>
    </citation>
    <scope>NUCLEOTIDE SEQUENCE [LARGE SCALE GENOMIC DNA]</scope>
    <source>
        <strain evidence="3">CH2 X CH6</strain>
    </source>
</reference>
<dbReference type="STRING" id="45351.A7TA40"/>
<keyword evidence="3" id="KW-1185">Reference proteome</keyword>
<gene>
    <name evidence="2" type="ORF">NEMVEDRAFT_v1g77943</name>
</gene>
<dbReference type="InterPro" id="IPR013780">
    <property type="entry name" value="Glyco_hydro_b"/>
</dbReference>
<organism evidence="2 3">
    <name type="scientific">Nematostella vectensis</name>
    <name type="common">Starlet sea anemone</name>
    <dbReference type="NCBI Taxonomy" id="45351"/>
    <lineage>
        <taxon>Eukaryota</taxon>
        <taxon>Metazoa</taxon>
        <taxon>Cnidaria</taxon>
        <taxon>Anthozoa</taxon>
        <taxon>Hexacorallia</taxon>
        <taxon>Actiniaria</taxon>
        <taxon>Edwardsiidae</taxon>
        <taxon>Nematostella</taxon>
    </lineage>
</organism>
<dbReference type="GO" id="GO:0005975">
    <property type="term" value="P:carbohydrate metabolic process"/>
    <property type="evidence" value="ECO:0007669"/>
    <property type="project" value="InterPro"/>
</dbReference>
<protein>
    <recommendedName>
        <fullName evidence="1">Alpha-amylase/branching enzyme C-terminal all beta domain-containing protein</fullName>
    </recommendedName>
</protein>
<dbReference type="SUPFAM" id="SSF51011">
    <property type="entry name" value="Glycosyl hydrolase domain"/>
    <property type="match status" value="1"/>
</dbReference>
<sequence>AYVSNKHEDDKIIAFERGNLLWIFNFHPTKSFPDYRVGVNRAGKFNLVLSTDAEEFGGHRRVDPDCRYYVESRPWHNRAFSLLV</sequence>
<feature type="non-terminal residue" evidence="2">
    <location>
        <position position="1"/>
    </location>
</feature>
<proteinExistence type="predicted"/>
<evidence type="ECO:0000313" key="2">
    <source>
        <dbReference type="EMBL" id="EDO27132.1"/>
    </source>
</evidence>
<evidence type="ECO:0000259" key="1">
    <source>
        <dbReference type="Pfam" id="PF02806"/>
    </source>
</evidence>
<dbReference type="InterPro" id="IPR006048">
    <property type="entry name" value="A-amylase/branching_C"/>
</dbReference>
<dbReference type="Proteomes" id="UP000001593">
    <property type="component" value="Unassembled WGS sequence"/>
</dbReference>
<feature type="non-terminal residue" evidence="2">
    <location>
        <position position="84"/>
    </location>
</feature>
<dbReference type="EMBL" id="DS473824">
    <property type="protein sequence ID" value="EDO27132.1"/>
    <property type="molecule type" value="Genomic_DNA"/>
</dbReference>
<dbReference type="GO" id="GO:0003824">
    <property type="term" value="F:catalytic activity"/>
    <property type="evidence" value="ECO:0007669"/>
    <property type="project" value="InterPro"/>
</dbReference>
<dbReference type="eggNOG" id="KOG0470">
    <property type="taxonomic scope" value="Eukaryota"/>
</dbReference>
<dbReference type="GO" id="GO:0043169">
    <property type="term" value="F:cation binding"/>
    <property type="evidence" value="ECO:0007669"/>
    <property type="project" value="InterPro"/>
</dbReference>
<accession>A7TA40</accession>